<dbReference type="AlphaFoldDB" id="A0A923L2G4"/>
<comment type="caution">
    <text evidence="1">The sequence shown here is derived from an EMBL/GenBank/DDBJ whole genome shotgun (WGS) entry which is preliminary data.</text>
</comment>
<evidence type="ECO:0000313" key="2">
    <source>
        <dbReference type="Proteomes" id="UP000659630"/>
    </source>
</evidence>
<reference evidence="1" key="1">
    <citation type="submission" date="2020-08" db="EMBL/GenBank/DDBJ databases">
        <title>Genome public.</title>
        <authorList>
            <person name="Liu C."/>
            <person name="Sun Q."/>
        </authorList>
    </citation>
    <scope>NUCLEOTIDE SEQUENCE</scope>
    <source>
        <strain evidence="1">BX8</strain>
    </source>
</reference>
<evidence type="ECO:0000313" key="1">
    <source>
        <dbReference type="EMBL" id="MBC5582561.1"/>
    </source>
</evidence>
<organism evidence="1 2">
    <name type="scientific">Anaerofilum hominis</name>
    <dbReference type="NCBI Taxonomy" id="2763016"/>
    <lineage>
        <taxon>Bacteria</taxon>
        <taxon>Bacillati</taxon>
        <taxon>Bacillota</taxon>
        <taxon>Clostridia</taxon>
        <taxon>Eubacteriales</taxon>
        <taxon>Oscillospiraceae</taxon>
        <taxon>Anaerofilum</taxon>
    </lineage>
</organism>
<name>A0A923L2G4_9FIRM</name>
<gene>
    <name evidence="1" type="ORF">H8S23_13695</name>
</gene>
<dbReference type="EMBL" id="JACONZ010000007">
    <property type="protein sequence ID" value="MBC5582561.1"/>
    <property type="molecule type" value="Genomic_DNA"/>
</dbReference>
<accession>A0A923L2G4</accession>
<proteinExistence type="predicted"/>
<dbReference type="RefSeq" id="WP_186888919.1">
    <property type="nucleotide sequence ID" value="NZ_JACONZ010000007.1"/>
</dbReference>
<protein>
    <submittedName>
        <fullName evidence="1">Uncharacterized protein</fullName>
    </submittedName>
</protein>
<sequence>MEDLQLRAQGEQLRQYQQQEMRTVFENDLSAIRRAYPDEQAKSVDELGTQFIAMCAAGVSPLAAYEALRAEKNRSFRQPPSMGDVRPVGGKGFYTRDEVARMSRSEIERNFERIRRSMDRW</sequence>
<keyword evidence="2" id="KW-1185">Reference proteome</keyword>
<dbReference type="Proteomes" id="UP000659630">
    <property type="component" value="Unassembled WGS sequence"/>
</dbReference>